<evidence type="ECO:0000256" key="2">
    <source>
        <dbReference type="SAM" id="MobiDB-lite"/>
    </source>
</evidence>
<reference evidence="4 5" key="1">
    <citation type="submission" date="2017-01" db="EMBL/GenBank/DDBJ databases">
        <authorList>
            <person name="Mah S.A."/>
            <person name="Swanson W.J."/>
            <person name="Moy G.W."/>
            <person name="Vacquier V.D."/>
        </authorList>
    </citation>
    <scope>NUCLEOTIDE SEQUENCE [LARGE SCALE GENOMIC DNA]</scope>
    <source>
        <strain evidence="4 5">DSM 45758</strain>
    </source>
</reference>
<dbReference type="InterPro" id="IPR009061">
    <property type="entry name" value="DNA-bd_dom_put_sf"/>
</dbReference>
<accession>A0A1N7DG96</accession>
<evidence type="ECO:0000256" key="1">
    <source>
        <dbReference type="ARBA" id="ARBA00023125"/>
    </source>
</evidence>
<dbReference type="PANTHER" id="PTHR30204">
    <property type="entry name" value="REDOX-CYCLING DRUG-SENSING TRANSCRIPTIONAL ACTIVATOR SOXR"/>
    <property type="match status" value="1"/>
</dbReference>
<dbReference type="PROSITE" id="PS50937">
    <property type="entry name" value="HTH_MERR_2"/>
    <property type="match status" value="1"/>
</dbReference>
<dbReference type="GO" id="GO:0003700">
    <property type="term" value="F:DNA-binding transcription factor activity"/>
    <property type="evidence" value="ECO:0007669"/>
    <property type="project" value="InterPro"/>
</dbReference>
<gene>
    <name evidence="4" type="ORF">SAMN05444858_116105</name>
</gene>
<dbReference type="InterPro" id="IPR047057">
    <property type="entry name" value="MerR_fam"/>
</dbReference>
<dbReference type="Pfam" id="PF13411">
    <property type="entry name" value="MerR_1"/>
    <property type="match status" value="1"/>
</dbReference>
<proteinExistence type="predicted"/>
<dbReference type="Proteomes" id="UP000186004">
    <property type="component" value="Unassembled WGS sequence"/>
</dbReference>
<name>A0A1N7DG96_9ACTN</name>
<keyword evidence="5" id="KW-1185">Reference proteome</keyword>
<dbReference type="Gene3D" id="1.10.1660.10">
    <property type="match status" value="1"/>
</dbReference>
<dbReference type="STRING" id="1198245.SAMN05444858_116105"/>
<dbReference type="SUPFAM" id="SSF46955">
    <property type="entry name" value="Putative DNA-binding domain"/>
    <property type="match status" value="1"/>
</dbReference>
<dbReference type="GO" id="GO:0003677">
    <property type="term" value="F:DNA binding"/>
    <property type="evidence" value="ECO:0007669"/>
    <property type="project" value="UniProtKB-KW"/>
</dbReference>
<dbReference type="PRINTS" id="PR00040">
    <property type="entry name" value="HTHMERR"/>
</dbReference>
<evidence type="ECO:0000313" key="5">
    <source>
        <dbReference type="Proteomes" id="UP000186004"/>
    </source>
</evidence>
<organism evidence="4 5">
    <name type="scientific">Micromonospora avicenniae</name>
    <dbReference type="NCBI Taxonomy" id="1198245"/>
    <lineage>
        <taxon>Bacteria</taxon>
        <taxon>Bacillati</taxon>
        <taxon>Actinomycetota</taxon>
        <taxon>Actinomycetes</taxon>
        <taxon>Micromonosporales</taxon>
        <taxon>Micromonosporaceae</taxon>
        <taxon>Micromonospora</taxon>
    </lineage>
</organism>
<feature type="domain" description="HTH merR-type" evidence="3">
    <location>
        <begin position="1"/>
        <end position="70"/>
    </location>
</feature>
<dbReference type="EMBL" id="FTNF01000016">
    <property type="protein sequence ID" value="SIR74765.1"/>
    <property type="molecule type" value="Genomic_DNA"/>
</dbReference>
<feature type="compositionally biased region" description="Low complexity" evidence="2">
    <location>
        <begin position="255"/>
        <end position="265"/>
    </location>
</feature>
<evidence type="ECO:0000313" key="4">
    <source>
        <dbReference type="EMBL" id="SIR74765.1"/>
    </source>
</evidence>
<dbReference type="PANTHER" id="PTHR30204:SF93">
    <property type="entry name" value="HTH MERR-TYPE DOMAIN-CONTAINING PROTEIN"/>
    <property type="match status" value="1"/>
</dbReference>
<dbReference type="SMART" id="SM00422">
    <property type="entry name" value="HTH_MERR"/>
    <property type="match status" value="1"/>
</dbReference>
<dbReference type="CDD" id="cd00592">
    <property type="entry name" value="HTH_MerR-like"/>
    <property type="match status" value="1"/>
</dbReference>
<feature type="region of interest" description="Disordered" evidence="2">
    <location>
        <begin position="241"/>
        <end position="275"/>
    </location>
</feature>
<evidence type="ECO:0000259" key="3">
    <source>
        <dbReference type="PROSITE" id="PS50937"/>
    </source>
</evidence>
<dbReference type="AlphaFoldDB" id="A0A1N7DG96"/>
<keyword evidence="1 4" id="KW-0238">DNA-binding</keyword>
<dbReference type="InterPro" id="IPR000551">
    <property type="entry name" value="MerR-type_HTH_dom"/>
</dbReference>
<sequence>MLTIGQVAAHAGVTVRAVRHYHQFGLLAEPERDASGYRRYDAQAVVDLIRIKTLADAGVPLARIDELLHAGPEQFAAAVADIDRSLRRKIRDLENYRRRIAELAAGERLFLPAEVVAILDRLRATGYSEQMVRIERDSWILIAALSPRSVPEWVAVKHAALDDPLFQRLYRTCDEALGWTADDPRLAQLAADIVAWNSLRPEHGPAQPGTVDLMFSHATAASPAWQRLAVLLAAEPRPCRRTGSCGRRWSDRRASASTSTPSGAGRWVGGSTRGG</sequence>
<feature type="compositionally biased region" description="Gly residues" evidence="2">
    <location>
        <begin position="266"/>
        <end position="275"/>
    </location>
</feature>
<protein>
    <submittedName>
        <fullName evidence="4">DNA-binding transcriptional regulator, MerR family</fullName>
    </submittedName>
</protein>